<evidence type="ECO:0000256" key="1">
    <source>
        <dbReference type="SAM" id="MobiDB-lite"/>
    </source>
</evidence>
<organism evidence="2 3">
    <name type="scientific">Dreissena polymorpha</name>
    <name type="common">Zebra mussel</name>
    <name type="synonym">Mytilus polymorpha</name>
    <dbReference type="NCBI Taxonomy" id="45954"/>
    <lineage>
        <taxon>Eukaryota</taxon>
        <taxon>Metazoa</taxon>
        <taxon>Spiralia</taxon>
        <taxon>Lophotrochozoa</taxon>
        <taxon>Mollusca</taxon>
        <taxon>Bivalvia</taxon>
        <taxon>Autobranchia</taxon>
        <taxon>Heteroconchia</taxon>
        <taxon>Euheterodonta</taxon>
        <taxon>Imparidentia</taxon>
        <taxon>Neoheterodontei</taxon>
        <taxon>Myida</taxon>
        <taxon>Dreissenoidea</taxon>
        <taxon>Dreissenidae</taxon>
        <taxon>Dreissena</taxon>
    </lineage>
</organism>
<gene>
    <name evidence="2" type="ORF">DPMN_073109</name>
</gene>
<dbReference type="AlphaFoldDB" id="A0A9D4BYJ6"/>
<name>A0A9D4BYJ6_DREPO</name>
<proteinExistence type="predicted"/>
<dbReference type="EMBL" id="JAIWYP010000014">
    <property type="protein sequence ID" value="KAH3713320.1"/>
    <property type="molecule type" value="Genomic_DNA"/>
</dbReference>
<sequence length="110" mass="12124">MTGTNGSRVLFFSGALSGLPDGRDDSVRKHSERISRRDAHQTALPPGFYRRSGTLTQRTSQSKCEPPAPGCNGLTLLTGRVSSRYTPWTLHPWSLHPLSLDVTPPKILIR</sequence>
<comment type="caution">
    <text evidence="2">The sequence shown here is derived from an EMBL/GenBank/DDBJ whole genome shotgun (WGS) entry which is preliminary data.</text>
</comment>
<keyword evidence="3" id="KW-1185">Reference proteome</keyword>
<feature type="compositionally biased region" description="Basic and acidic residues" evidence="1">
    <location>
        <begin position="21"/>
        <end position="40"/>
    </location>
</feature>
<feature type="region of interest" description="Disordered" evidence="1">
    <location>
        <begin position="13"/>
        <end position="71"/>
    </location>
</feature>
<reference evidence="2" key="2">
    <citation type="submission" date="2020-11" db="EMBL/GenBank/DDBJ databases">
        <authorList>
            <person name="McCartney M.A."/>
            <person name="Auch B."/>
            <person name="Kono T."/>
            <person name="Mallez S."/>
            <person name="Becker A."/>
            <person name="Gohl D.M."/>
            <person name="Silverstein K.A.T."/>
            <person name="Koren S."/>
            <person name="Bechman K.B."/>
            <person name="Herman A."/>
            <person name="Abrahante J.E."/>
            <person name="Garbe J."/>
        </authorList>
    </citation>
    <scope>NUCLEOTIDE SEQUENCE</scope>
    <source>
        <strain evidence="2">Duluth1</strain>
        <tissue evidence="2">Whole animal</tissue>
    </source>
</reference>
<dbReference type="Proteomes" id="UP000828390">
    <property type="component" value="Unassembled WGS sequence"/>
</dbReference>
<evidence type="ECO:0000313" key="2">
    <source>
        <dbReference type="EMBL" id="KAH3713320.1"/>
    </source>
</evidence>
<accession>A0A9D4BYJ6</accession>
<feature type="compositionally biased region" description="Polar residues" evidence="1">
    <location>
        <begin position="53"/>
        <end position="63"/>
    </location>
</feature>
<protein>
    <submittedName>
        <fullName evidence="2">Uncharacterized protein</fullName>
    </submittedName>
</protein>
<evidence type="ECO:0000313" key="3">
    <source>
        <dbReference type="Proteomes" id="UP000828390"/>
    </source>
</evidence>
<reference evidence="2" key="1">
    <citation type="journal article" date="2019" name="bioRxiv">
        <title>The Genome of the Zebra Mussel, Dreissena polymorpha: A Resource for Invasive Species Research.</title>
        <authorList>
            <person name="McCartney M.A."/>
            <person name="Auch B."/>
            <person name="Kono T."/>
            <person name="Mallez S."/>
            <person name="Zhang Y."/>
            <person name="Obille A."/>
            <person name="Becker A."/>
            <person name="Abrahante J.E."/>
            <person name="Garbe J."/>
            <person name="Badalamenti J.P."/>
            <person name="Herman A."/>
            <person name="Mangelson H."/>
            <person name="Liachko I."/>
            <person name="Sullivan S."/>
            <person name="Sone E.D."/>
            <person name="Koren S."/>
            <person name="Silverstein K.A.T."/>
            <person name="Beckman K.B."/>
            <person name="Gohl D.M."/>
        </authorList>
    </citation>
    <scope>NUCLEOTIDE SEQUENCE</scope>
    <source>
        <strain evidence="2">Duluth1</strain>
        <tissue evidence="2">Whole animal</tissue>
    </source>
</reference>